<evidence type="ECO:0000256" key="1">
    <source>
        <dbReference type="ARBA" id="ARBA00004613"/>
    </source>
</evidence>
<organism evidence="4 5">
    <name type="scientific">Rufibacter sediminis</name>
    <dbReference type="NCBI Taxonomy" id="2762756"/>
    <lineage>
        <taxon>Bacteria</taxon>
        <taxon>Pseudomonadati</taxon>
        <taxon>Bacteroidota</taxon>
        <taxon>Cytophagia</taxon>
        <taxon>Cytophagales</taxon>
        <taxon>Hymenobacteraceae</taxon>
        <taxon>Rufibacter</taxon>
    </lineage>
</organism>
<feature type="domain" description="NodB homology" evidence="3">
    <location>
        <begin position="73"/>
        <end position="333"/>
    </location>
</feature>
<accession>A0ABR6VQW0</accession>
<dbReference type="Gene3D" id="3.20.20.370">
    <property type="entry name" value="Glycoside hydrolase/deacetylase"/>
    <property type="match status" value="1"/>
</dbReference>
<dbReference type="PROSITE" id="PS51677">
    <property type="entry name" value="NODB"/>
    <property type="match status" value="1"/>
</dbReference>
<dbReference type="InterPro" id="IPR011330">
    <property type="entry name" value="Glyco_hydro/deAcase_b/a-brl"/>
</dbReference>
<proteinExistence type="predicted"/>
<dbReference type="Pfam" id="PF01522">
    <property type="entry name" value="Polysacc_deac_1"/>
    <property type="match status" value="2"/>
</dbReference>
<comment type="caution">
    <text evidence="4">The sequence shown here is derived from an EMBL/GenBank/DDBJ whole genome shotgun (WGS) entry which is preliminary data.</text>
</comment>
<dbReference type="InterPro" id="IPR002509">
    <property type="entry name" value="NODB_dom"/>
</dbReference>
<reference evidence="4 5" key="1">
    <citation type="journal article" date="2019" name="Int. J. Syst. Evol. Microbiol.">
        <title>Rufibacter sediminis sp. nov., isolated from freshwater lake sediment.</title>
        <authorList>
            <person name="Qu J.H."/>
            <person name="Zhang L.J."/>
            <person name="Fu Y.H."/>
            <person name="Li H.F."/>
        </authorList>
    </citation>
    <scope>NUCLEOTIDE SEQUENCE [LARGE SCALE GENOMIC DNA]</scope>
    <source>
        <strain evidence="4 5">H-1</strain>
    </source>
</reference>
<comment type="subcellular location">
    <subcellularLocation>
        <location evidence="1">Secreted</location>
    </subcellularLocation>
</comment>
<name>A0ABR6VQW0_9BACT</name>
<dbReference type="RefSeq" id="WP_186634630.1">
    <property type="nucleotide sequence ID" value="NZ_JACOAF010000018.1"/>
</dbReference>
<dbReference type="InterPro" id="IPR051398">
    <property type="entry name" value="Polysacch_Deacetylase"/>
</dbReference>
<keyword evidence="2" id="KW-0732">Signal</keyword>
<gene>
    <name evidence="4" type="ORF">H7U12_06250</name>
</gene>
<protein>
    <submittedName>
        <fullName evidence="4">Polysaccharide deacetylase family protein</fullName>
    </submittedName>
</protein>
<dbReference type="Proteomes" id="UP000659698">
    <property type="component" value="Unassembled WGS sequence"/>
</dbReference>
<sequence length="333" mass="38405">MRAQLRHLYTKLFEPRAAVLMYHRIAAPSSDIWEIAVSPANFEQQLAFLKKKYQVISLQEMADSVANKKIRRNSVALTFDDGYVDNYLQAKPLLEKYELPATFFISSGNIGQETPFWWDELEQLILFTQQLPATFRLGQFQSQADLKDENYLTEDLRLKHTSWRACDEAPPTSRAQLYYSLWQELKPLSHAVQQEKMQLIREWANPSGETLPELKSMSLAQLQELGRNHLFEIGAHTVSHPALAFHEAPYQKRELAENREFLRQATGQGVDLVAYPYGNYNTDTLATVASLQFKAAFTTEERTINTQAHPHRLGRFQVKNLPAQEFSQALSRW</sequence>
<dbReference type="SUPFAM" id="SSF88713">
    <property type="entry name" value="Glycoside hydrolase/deacetylase"/>
    <property type="match status" value="1"/>
</dbReference>
<evidence type="ECO:0000256" key="2">
    <source>
        <dbReference type="ARBA" id="ARBA00022729"/>
    </source>
</evidence>
<dbReference type="EMBL" id="JACOAF010000018">
    <property type="protein sequence ID" value="MBC3539274.1"/>
    <property type="molecule type" value="Genomic_DNA"/>
</dbReference>
<keyword evidence="5" id="KW-1185">Reference proteome</keyword>
<dbReference type="PANTHER" id="PTHR34216">
    <property type="match status" value="1"/>
</dbReference>
<dbReference type="CDD" id="cd10918">
    <property type="entry name" value="CE4_NodB_like_5s_6s"/>
    <property type="match status" value="1"/>
</dbReference>
<evidence type="ECO:0000313" key="5">
    <source>
        <dbReference type="Proteomes" id="UP000659698"/>
    </source>
</evidence>
<evidence type="ECO:0000259" key="3">
    <source>
        <dbReference type="PROSITE" id="PS51677"/>
    </source>
</evidence>
<dbReference type="PANTHER" id="PTHR34216:SF3">
    <property type="entry name" value="POLY-BETA-1,6-N-ACETYL-D-GLUCOSAMINE N-DEACETYLASE"/>
    <property type="match status" value="1"/>
</dbReference>
<evidence type="ECO:0000313" key="4">
    <source>
        <dbReference type="EMBL" id="MBC3539274.1"/>
    </source>
</evidence>